<dbReference type="AlphaFoldDB" id="A0A2I0BFL4"/>
<dbReference type="PROSITE" id="PS51257">
    <property type="entry name" value="PROKAR_LIPOPROTEIN"/>
    <property type="match status" value="1"/>
</dbReference>
<accession>A0A2I0BFL4</accession>
<sequence length="68" mass="7936">MKRFRINGVSKYISPVSTKSVLTHHPYGLYACNILLSNKRKLLTNPIRRYSTFLQCLFNIILILCHII</sequence>
<organism evidence="1 2">
    <name type="scientific">Apostasia shenzhenica</name>
    <dbReference type="NCBI Taxonomy" id="1088818"/>
    <lineage>
        <taxon>Eukaryota</taxon>
        <taxon>Viridiplantae</taxon>
        <taxon>Streptophyta</taxon>
        <taxon>Embryophyta</taxon>
        <taxon>Tracheophyta</taxon>
        <taxon>Spermatophyta</taxon>
        <taxon>Magnoliopsida</taxon>
        <taxon>Liliopsida</taxon>
        <taxon>Asparagales</taxon>
        <taxon>Orchidaceae</taxon>
        <taxon>Apostasioideae</taxon>
        <taxon>Apostasia</taxon>
    </lineage>
</organism>
<name>A0A2I0BFL4_9ASPA</name>
<proteinExistence type="predicted"/>
<protein>
    <submittedName>
        <fullName evidence="1">Uncharacterized protein</fullName>
    </submittedName>
</protein>
<keyword evidence="2" id="KW-1185">Reference proteome</keyword>
<evidence type="ECO:0000313" key="2">
    <source>
        <dbReference type="Proteomes" id="UP000236161"/>
    </source>
</evidence>
<reference evidence="1 2" key="1">
    <citation type="journal article" date="2017" name="Nature">
        <title>The Apostasia genome and the evolution of orchids.</title>
        <authorList>
            <person name="Zhang G.Q."/>
            <person name="Liu K.W."/>
            <person name="Li Z."/>
            <person name="Lohaus R."/>
            <person name="Hsiao Y.Y."/>
            <person name="Niu S.C."/>
            <person name="Wang J.Y."/>
            <person name="Lin Y.C."/>
            <person name="Xu Q."/>
            <person name="Chen L.J."/>
            <person name="Yoshida K."/>
            <person name="Fujiwara S."/>
            <person name="Wang Z.W."/>
            <person name="Zhang Y.Q."/>
            <person name="Mitsuda N."/>
            <person name="Wang M."/>
            <person name="Liu G.H."/>
            <person name="Pecoraro L."/>
            <person name="Huang H.X."/>
            <person name="Xiao X.J."/>
            <person name="Lin M."/>
            <person name="Wu X.Y."/>
            <person name="Wu W.L."/>
            <person name="Chen Y.Y."/>
            <person name="Chang S.B."/>
            <person name="Sakamoto S."/>
            <person name="Ohme-Takagi M."/>
            <person name="Yagi M."/>
            <person name="Zeng S.J."/>
            <person name="Shen C.Y."/>
            <person name="Yeh C.M."/>
            <person name="Luo Y.B."/>
            <person name="Tsai W.C."/>
            <person name="Van de Peer Y."/>
            <person name="Liu Z.J."/>
        </authorList>
    </citation>
    <scope>NUCLEOTIDE SEQUENCE [LARGE SCALE GENOMIC DNA]</scope>
    <source>
        <strain evidence="2">cv. Shenzhen</strain>
        <tissue evidence="1">Stem</tissue>
    </source>
</reference>
<dbReference type="Proteomes" id="UP000236161">
    <property type="component" value="Unassembled WGS sequence"/>
</dbReference>
<dbReference type="EMBL" id="KZ451885">
    <property type="protein sequence ID" value="PKA66595.1"/>
    <property type="molecule type" value="Genomic_DNA"/>
</dbReference>
<evidence type="ECO:0000313" key="1">
    <source>
        <dbReference type="EMBL" id="PKA66595.1"/>
    </source>
</evidence>
<gene>
    <name evidence="1" type="ORF">AXF42_Ash003249</name>
</gene>